<dbReference type="InterPro" id="IPR050921">
    <property type="entry name" value="T4SS_GSP_E_ATPase"/>
</dbReference>
<comment type="similarity">
    <text evidence="1">Belongs to the GSP E family.</text>
</comment>
<dbReference type="CDD" id="cd01130">
    <property type="entry name" value="VirB11-like_ATPase"/>
    <property type="match status" value="1"/>
</dbReference>
<dbReference type="Pfam" id="PF00437">
    <property type="entry name" value="T2SSE"/>
    <property type="match status" value="1"/>
</dbReference>
<reference evidence="3 4" key="1">
    <citation type="submission" date="2018-08" db="EMBL/GenBank/DDBJ databases">
        <title>Murine metabolic-syndrome-specific gut microbial biobank.</title>
        <authorList>
            <person name="Liu C."/>
        </authorList>
    </citation>
    <scope>NUCLEOTIDE SEQUENCE [LARGE SCALE GENOMIC DNA]</scope>
    <source>
        <strain evidence="3 4">583</strain>
    </source>
</reference>
<dbReference type="AlphaFoldDB" id="A0A845R217"/>
<name>A0A845R217_9CLOT</name>
<comment type="caution">
    <text evidence="3">The sequence shown here is derived from an EMBL/GenBank/DDBJ whole genome shotgun (WGS) entry which is preliminary data.</text>
</comment>
<dbReference type="InterPro" id="IPR027417">
    <property type="entry name" value="P-loop_NTPase"/>
</dbReference>
<evidence type="ECO:0000313" key="3">
    <source>
        <dbReference type="EMBL" id="NBI07588.1"/>
    </source>
</evidence>
<evidence type="ECO:0000259" key="2">
    <source>
        <dbReference type="Pfam" id="PF00437"/>
    </source>
</evidence>
<dbReference type="Gene3D" id="3.30.450.380">
    <property type="match status" value="1"/>
</dbReference>
<dbReference type="SUPFAM" id="SSF52540">
    <property type="entry name" value="P-loop containing nucleoside triphosphate hydrolases"/>
    <property type="match status" value="1"/>
</dbReference>
<proteinExistence type="inferred from homology"/>
<dbReference type="PANTHER" id="PTHR30486:SF6">
    <property type="entry name" value="TYPE IV PILUS RETRACTATION ATPASE PILT"/>
    <property type="match status" value="1"/>
</dbReference>
<dbReference type="EMBL" id="QXXA01000013">
    <property type="protein sequence ID" value="NBI07588.1"/>
    <property type="molecule type" value="Genomic_DNA"/>
</dbReference>
<evidence type="ECO:0000256" key="1">
    <source>
        <dbReference type="ARBA" id="ARBA00006611"/>
    </source>
</evidence>
<accession>A0A845R217</accession>
<gene>
    <name evidence="3" type="ORF">D3Z33_12070</name>
</gene>
<protein>
    <submittedName>
        <fullName evidence="3">CpaF family protein</fullName>
    </submittedName>
</protein>
<dbReference type="PANTHER" id="PTHR30486">
    <property type="entry name" value="TWITCHING MOTILITY PROTEIN PILT"/>
    <property type="match status" value="1"/>
</dbReference>
<feature type="domain" description="Bacterial type II secretion system protein E" evidence="2">
    <location>
        <begin position="159"/>
        <end position="355"/>
    </location>
</feature>
<organism evidence="3 4">
    <name type="scientific">Senegalia massiliensis</name>
    <dbReference type="NCBI Taxonomy" id="1720316"/>
    <lineage>
        <taxon>Bacteria</taxon>
        <taxon>Bacillati</taxon>
        <taxon>Bacillota</taxon>
        <taxon>Clostridia</taxon>
        <taxon>Eubacteriales</taxon>
        <taxon>Clostridiaceae</taxon>
        <taxon>Senegalia</taxon>
    </lineage>
</organism>
<dbReference type="InterPro" id="IPR001482">
    <property type="entry name" value="T2SS/T4SS_dom"/>
</dbReference>
<dbReference type="Gene3D" id="3.40.50.300">
    <property type="entry name" value="P-loop containing nucleotide triphosphate hydrolases"/>
    <property type="match status" value="1"/>
</dbReference>
<dbReference type="Proteomes" id="UP000467132">
    <property type="component" value="Unassembled WGS sequence"/>
</dbReference>
<keyword evidence="4" id="KW-1185">Reference proteome</keyword>
<dbReference type="OrthoDB" id="9810761at2"/>
<dbReference type="RefSeq" id="WP_160198058.1">
    <property type="nucleotide sequence ID" value="NZ_QXXA01000013.1"/>
</dbReference>
<sequence>MFKKSLTEENFAMLNNRVKERITLQHSNREMRKKHTQMLINCSAGDKKAKEYVKQHIWRELTEEGFNDVNFLKELTDKIYSKNWGLGHLDKYDVDDVDEIKVHGTKILIERKGIDEEVPEKFNNYEEVITIMRRCLEFDKKQDLSEGNCKVETKRLDGSRVTAEIPPVAKMPYLNIRKFESFVPTTENMVKNETVTQEMVQVLDTLIKGRANTMIIGEMSSGKTTATKWLLGFMKKDLTVGTLETTFELHLEKLYPNRHWVQFEEQENYPLRELFATMLRKSVDVILVGETRSYEVNELIKAMTRGHSGSIGTAHSIGPLEAIDDMADMVLESGKLVSLQEVKYRIARALDIVIQFRKLPNKRRVCAGIYEIVVDSQNMKYDAVPLFEFEIDEENPESQGQHVMKNTISQKLKDKLNHYGVKRSKINEVFPAKYE</sequence>
<dbReference type="GO" id="GO:0016887">
    <property type="term" value="F:ATP hydrolysis activity"/>
    <property type="evidence" value="ECO:0007669"/>
    <property type="project" value="InterPro"/>
</dbReference>
<evidence type="ECO:0000313" key="4">
    <source>
        <dbReference type="Proteomes" id="UP000467132"/>
    </source>
</evidence>